<organism evidence="2">
    <name type="scientific">uncultured Aureispira sp</name>
    <dbReference type="NCBI Taxonomy" id="1331704"/>
    <lineage>
        <taxon>Bacteria</taxon>
        <taxon>Pseudomonadati</taxon>
        <taxon>Bacteroidota</taxon>
        <taxon>Saprospiria</taxon>
        <taxon>Saprospirales</taxon>
        <taxon>Saprospiraceae</taxon>
        <taxon>Aureispira</taxon>
        <taxon>environmental samples</taxon>
    </lineage>
</organism>
<gene>
    <name evidence="2" type="ORF">HELGO_WM53973</name>
</gene>
<proteinExistence type="predicted"/>
<name>A0A6S6TZT5_9BACT</name>
<feature type="signal peptide" evidence="1">
    <location>
        <begin position="1"/>
        <end position="23"/>
    </location>
</feature>
<keyword evidence="1" id="KW-0732">Signal</keyword>
<sequence length="133" mass="14702">MKPLILLVSCLFLLCLNTSCEKAGQIHLISAHTWVVTDVSNPSNFTRVGDELSFLDNRLFFNNSNGFETDGEWDFIVSGTRAGLFTSYNINEIAVTSGFSSYSFSIVNLTAKELEIRDISGLGALNIRLKAKE</sequence>
<evidence type="ECO:0000256" key="1">
    <source>
        <dbReference type="SAM" id="SignalP"/>
    </source>
</evidence>
<feature type="chain" id="PRO_5028244623" description="Lipocalin-like domain-containing protein" evidence="1">
    <location>
        <begin position="24"/>
        <end position="133"/>
    </location>
</feature>
<evidence type="ECO:0000313" key="2">
    <source>
        <dbReference type="EMBL" id="CAA6827935.1"/>
    </source>
</evidence>
<evidence type="ECO:0008006" key="3">
    <source>
        <dbReference type="Google" id="ProtNLM"/>
    </source>
</evidence>
<dbReference type="EMBL" id="CACVAQ010000417">
    <property type="protein sequence ID" value="CAA6827935.1"/>
    <property type="molecule type" value="Genomic_DNA"/>
</dbReference>
<reference evidence="2" key="1">
    <citation type="submission" date="2020-01" db="EMBL/GenBank/DDBJ databases">
        <authorList>
            <person name="Meier V. D."/>
            <person name="Meier V D."/>
        </authorList>
    </citation>
    <scope>NUCLEOTIDE SEQUENCE</scope>
    <source>
        <strain evidence="2">HLG_WM_MAG_10</strain>
    </source>
</reference>
<accession>A0A6S6TZT5</accession>
<dbReference type="AlphaFoldDB" id="A0A6S6TZT5"/>
<protein>
    <recommendedName>
        <fullName evidence="3">Lipocalin-like domain-containing protein</fullName>
    </recommendedName>
</protein>